<dbReference type="PROSITE" id="PS50850">
    <property type="entry name" value="MFS"/>
    <property type="match status" value="1"/>
</dbReference>
<evidence type="ECO:0000256" key="2">
    <source>
        <dbReference type="ARBA" id="ARBA00022448"/>
    </source>
</evidence>
<dbReference type="AlphaFoldDB" id="A0A3R8QTW3"/>
<comment type="caution">
    <text evidence="9">The sequence shown here is derived from an EMBL/GenBank/DDBJ whole genome shotgun (WGS) entry which is preliminary data.</text>
</comment>
<feature type="transmembrane region" description="Helical" evidence="7">
    <location>
        <begin position="99"/>
        <end position="116"/>
    </location>
</feature>
<feature type="transmembrane region" description="Helical" evidence="7">
    <location>
        <begin position="29"/>
        <end position="49"/>
    </location>
</feature>
<dbReference type="Proteomes" id="UP000274515">
    <property type="component" value="Unassembled WGS sequence"/>
</dbReference>
<dbReference type="GO" id="GO:0005886">
    <property type="term" value="C:plasma membrane"/>
    <property type="evidence" value="ECO:0007669"/>
    <property type="project" value="UniProtKB-SubCell"/>
</dbReference>
<dbReference type="PANTHER" id="PTHR43045">
    <property type="entry name" value="SHIKIMATE TRANSPORTER"/>
    <property type="match status" value="1"/>
</dbReference>
<dbReference type="Pfam" id="PF07690">
    <property type="entry name" value="MFS_1"/>
    <property type="match status" value="1"/>
</dbReference>
<keyword evidence="10" id="KW-1185">Reference proteome</keyword>
<feature type="domain" description="Major facilitator superfamily (MFS) profile" evidence="8">
    <location>
        <begin position="1"/>
        <end position="161"/>
    </location>
</feature>
<comment type="subcellular location">
    <subcellularLocation>
        <location evidence="1">Cell membrane</location>
        <topology evidence="1">Multi-pass membrane protein</topology>
    </subcellularLocation>
</comment>
<keyword evidence="3" id="KW-1003">Cell membrane</keyword>
<proteinExistence type="predicted"/>
<evidence type="ECO:0000256" key="6">
    <source>
        <dbReference type="ARBA" id="ARBA00023136"/>
    </source>
</evidence>
<dbReference type="PANTHER" id="PTHR43045:SF1">
    <property type="entry name" value="SHIKIMATE TRANSPORTER"/>
    <property type="match status" value="1"/>
</dbReference>
<sequence>MTGVIASTFVVIVLQPVYGALSDRVGRKPLNLFSVIFTGLFAFPFFALLDTAQPALIWVALVVAAGLGLAPMIAVQPAFYAELFGARVRYTGFASSREIGAALGGFSPLVASALVIQGGGTGWPVAVWMIVTALVSLVAFAQSRETRSMDITAPDTAYTQR</sequence>
<keyword evidence="4 7" id="KW-0812">Transmembrane</keyword>
<dbReference type="GO" id="GO:0022857">
    <property type="term" value="F:transmembrane transporter activity"/>
    <property type="evidence" value="ECO:0007669"/>
    <property type="project" value="InterPro"/>
</dbReference>
<organism evidence="9 10">
    <name type="scientific">Saccharopolyspora rhizosphaerae</name>
    <dbReference type="NCBI Taxonomy" id="2492662"/>
    <lineage>
        <taxon>Bacteria</taxon>
        <taxon>Bacillati</taxon>
        <taxon>Actinomycetota</taxon>
        <taxon>Actinomycetes</taxon>
        <taxon>Pseudonocardiales</taxon>
        <taxon>Pseudonocardiaceae</taxon>
        <taxon>Saccharopolyspora</taxon>
    </lineage>
</organism>
<evidence type="ECO:0000256" key="3">
    <source>
        <dbReference type="ARBA" id="ARBA00022475"/>
    </source>
</evidence>
<keyword evidence="2" id="KW-0813">Transport</keyword>
<dbReference type="Gene3D" id="1.20.1250.20">
    <property type="entry name" value="MFS general substrate transporter like domains"/>
    <property type="match status" value="1"/>
</dbReference>
<feature type="transmembrane region" description="Helical" evidence="7">
    <location>
        <begin position="123"/>
        <end position="141"/>
    </location>
</feature>
<feature type="transmembrane region" description="Helical" evidence="7">
    <location>
        <begin position="56"/>
        <end position="79"/>
    </location>
</feature>
<gene>
    <name evidence="9" type="ORF">EIL87_04755</name>
</gene>
<evidence type="ECO:0000256" key="1">
    <source>
        <dbReference type="ARBA" id="ARBA00004651"/>
    </source>
</evidence>
<dbReference type="EMBL" id="RSAA01000004">
    <property type="protein sequence ID" value="RRO19410.1"/>
    <property type="molecule type" value="Genomic_DNA"/>
</dbReference>
<evidence type="ECO:0000256" key="4">
    <source>
        <dbReference type="ARBA" id="ARBA00022692"/>
    </source>
</evidence>
<evidence type="ECO:0000313" key="9">
    <source>
        <dbReference type="EMBL" id="RRO19410.1"/>
    </source>
</evidence>
<dbReference type="SUPFAM" id="SSF103473">
    <property type="entry name" value="MFS general substrate transporter"/>
    <property type="match status" value="1"/>
</dbReference>
<dbReference type="InterPro" id="IPR020846">
    <property type="entry name" value="MFS_dom"/>
</dbReference>
<keyword evidence="5 7" id="KW-1133">Transmembrane helix</keyword>
<evidence type="ECO:0000259" key="8">
    <source>
        <dbReference type="PROSITE" id="PS50850"/>
    </source>
</evidence>
<reference evidence="9 10" key="1">
    <citation type="submission" date="2018-11" db="EMBL/GenBank/DDBJ databases">
        <title>Saccharopolyspora rhizosphaerae sp. nov., an actinomycete isolated from rhizosphere soil in Thailand.</title>
        <authorList>
            <person name="Intra B."/>
            <person name="Euanorasetr J."/>
            <person name="Take A."/>
            <person name="Inahashi Y."/>
            <person name="Mori M."/>
            <person name="Panbangred W."/>
            <person name="Matsumoto A."/>
        </authorList>
    </citation>
    <scope>NUCLEOTIDE SEQUENCE [LARGE SCALE GENOMIC DNA]</scope>
    <source>
        <strain evidence="9 10">H219</strain>
    </source>
</reference>
<evidence type="ECO:0000256" key="7">
    <source>
        <dbReference type="SAM" id="Phobius"/>
    </source>
</evidence>
<evidence type="ECO:0000313" key="10">
    <source>
        <dbReference type="Proteomes" id="UP000274515"/>
    </source>
</evidence>
<name>A0A3R8QTW3_9PSEU</name>
<protein>
    <submittedName>
        <fullName evidence="9">MFS transporter</fullName>
    </submittedName>
</protein>
<accession>A0A3R8QTW3</accession>
<evidence type="ECO:0000256" key="5">
    <source>
        <dbReference type="ARBA" id="ARBA00022989"/>
    </source>
</evidence>
<dbReference type="InterPro" id="IPR036259">
    <property type="entry name" value="MFS_trans_sf"/>
</dbReference>
<keyword evidence="6 7" id="KW-0472">Membrane</keyword>
<dbReference type="InterPro" id="IPR011701">
    <property type="entry name" value="MFS"/>
</dbReference>